<dbReference type="PANTHER" id="PTHR17695:SF11">
    <property type="entry name" value="SMALL SUBUNIT PROCESSOME COMPONENT 20 HOMOLOG"/>
    <property type="match status" value="1"/>
</dbReference>
<accession>A0A660KRS1</accession>
<dbReference type="Pfam" id="PF23099">
    <property type="entry name" value="UTP20_C"/>
    <property type="match status" value="1"/>
</dbReference>
<dbReference type="InterPro" id="IPR011989">
    <property type="entry name" value="ARM-like"/>
</dbReference>
<reference evidence="2 3" key="1">
    <citation type="submission" date="2019-06" db="EMBL/GenBank/DDBJ databases">
        <title>A chromosomal-level reference genome of Carpinus fangiana (Coryloideae, Betulaceae).</title>
        <authorList>
            <person name="Yang X."/>
            <person name="Wang Z."/>
            <person name="Zhang L."/>
            <person name="Hao G."/>
            <person name="Liu J."/>
            <person name="Yang Y."/>
        </authorList>
    </citation>
    <scope>NUCLEOTIDE SEQUENCE [LARGE SCALE GENOMIC DNA]</scope>
    <source>
        <strain evidence="2">Cfa_2016G</strain>
        <tissue evidence="2">Leaf</tissue>
    </source>
</reference>
<organism evidence="2 3">
    <name type="scientific">Carpinus fangiana</name>
    <dbReference type="NCBI Taxonomy" id="176857"/>
    <lineage>
        <taxon>Eukaryota</taxon>
        <taxon>Viridiplantae</taxon>
        <taxon>Streptophyta</taxon>
        <taxon>Embryophyta</taxon>
        <taxon>Tracheophyta</taxon>
        <taxon>Spermatophyta</taxon>
        <taxon>Magnoliopsida</taxon>
        <taxon>eudicotyledons</taxon>
        <taxon>Gunneridae</taxon>
        <taxon>Pentapetalae</taxon>
        <taxon>rosids</taxon>
        <taxon>fabids</taxon>
        <taxon>Fagales</taxon>
        <taxon>Betulaceae</taxon>
        <taxon>Carpinus</taxon>
    </lineage>
</organism>
<name>A0A660KRS1_9ROSI</name>
<dbReference type="OrthoDB" id="360653at2759"/>
<protein>
    <recommendedName>
        <fullName evidence="1">U3 small nucleolar RNA-associated protein 20 C-terminal domain-containing protein</fullName>
    </recommendedName>
</protein>
<dbReference type="EMBL" id="CM017324">
    <property type="protein sequence ID" value="KAE8037985.1"/>
    <property type="molecule type" value="Genomic_DNA"/>
</dbReference>
<dbReference type="SUPFAM" id="SSF48371">
    <property type="entry name" value="ARM repeat"/>
    <property type="match status" value="1"/>
</dbReference>
<sequence length="893" mass="102550">MSSGFEKAEVPQTEVVDKILELMICILNGLHNFNNISAISSCSLQWAPVFTLRNSSLLKYIRELLQKDPCIVYIFGVNILSAMNDLIETSEEEVIYLLLSFFEVVEAKVQEPNFLDGTFRKEFPKIEEAISRWIGEINIIVHGDPSSCHIHETKWALLWGIIRCLPHMKLIAEVNVQWMSSCLMKLIDALDQLPLTEDDGIKDENGQREHSLVAEAKKHHRKDLREKRITSGRLVNVSSHLLIVFALRMLHKRTRSLKQGKIEHVLSMLDPFVTLLGNCLASKYEDVLSASLRCLTPLVRLPLPSLESQADKIKEAVLDIAQSSVTSSSPLMQSCLRLLVVLLRSTRITLSSDQLHQLIHLPLFVDLEREPSNLALSLLKAIVNRKLLVPEIYDLLSVRRLQQHIDFLLSNLRYEHSTGREAVLEMLHVIIVKFPSKNVDEQSETLFVQLMVCLANDEDGRVRSMTGAAIKKLFGCVSSRSLDYILEDTLSWYSGETQRLWSAAAQVLGLLVEVMKKGFQRHVNRVLPVTRKILLSAISVVTSRQLDVSEEIAVAFWREAYYSLVMLEKMLRQFNYLCFESDLEEIWEAICKLLLHPHMWLRHISTRLIAFYFASVIEARKENEEKAFGTYFLMKPSRLFLIAASLYCQLKTQLTDDNASNLITQNLVFAICGVHSLMGYMEYVDSPKFWSTLEQHEQGHFLKAFELLDSRKGRSMFLSLSSGVFDQKEQAQSKDIRYLIISYLLKRMGKVSLQMEAIQMKIVFNTFSKISSEISQDNCLHYASQMLQPLYKVCEGFAGKVIPDDMKQLAQEVCETIKNILGQNFVQVYSEIRKNLKAKRDKRKQEEKLMAVVNPMRNAKRKLRIAAKHCANKKRKMTLTKMGRWMQKKQRTL</sequence>
<proteinExistence type="predicted"/>
<dbReference type="Gene3D" id="1.25.10.10">
    <property type="entry name" value="Leucine-rich Repeat Variant"/>
    <property type="match status" value="1"/>
</dbReference>
<evidence type="ECO:0000313" key="2">
    <source>
        <dbReference type="EMBL" id="KAE8037985.1"/>
    </source>
</evidence>
<keyword evidence="3" id="KW-1185">Reference proteome</keyword>
<dbReference type="InterPro" id="IPR057525">
    <property type="entry name" value="UTP20_C"/>
</dbReference>
<evidence type="ECO:0000313" key="3">
    <source>
        <dbReference type="Proteomes" id="UP000327013"/>
    </source>
</evidence>
<dbReference type="InterPro" id="IPR052575">
    <property type="entry name" value="SSU_processome_comp_20"/>
</dbReference>
<evidence type="ECO:0000259" key="1">
    <source>
        <dbReference type="Pfam" id="PF23099"/>
    </source>
</evidence>
<dbReference type="InterPro" id="IPR016024">
    <property type="entry name" value="ARM-type_fold"/>
</dbReference>
<dbReference type="Proteomes" id="UP000327013">
    <property type="component" value="Chromosome 4"/>
</dbReference>
<dbReference type="GO" id="GO:0032040">
    <property type="term" value="C:small-subunit processome"/>
    <property type="evidence" value="ECO:0007669"/>
    <property type="project" value="TreeGrafter"/>
</dbReference>
<gene>
    <name evidence="2" type="ORF">FH972_010533</name>
</gene>
<dbReference type="PANTHER" id="PTHR17695">
    <property type="entry name" value="SMALL SUBUNIT PROCESSOME COMPONENT 20 HOMOLOG"/>
    <property type="match status" value="1"/>
</dbReference>
<dbReference type="AlphaFoldDB" id="A0A660KRS1"/>
<feature type="domain" description="U3 small nucleolar RNA-associated protein 20 C-terminal" evidence="1">
    <location>
        <begin position="761"/>
        <end position="877"/>
    </location>
</feature>
<dbReference type="GO" id="GO:0030686">
    <property type="term" value="C:90S preribosome"/>
    <property type="evidence" value="ECO:0007669"/>
    <property type="project" value="TreeGrafter"/>
</dbReference>